<accession>A0A6J5MAF8</accession>
<name>A0A6J5MAF8_9CAUD</name>
<dbReference type="EMBL" id="LR796420">
    <property type="protein sequence ID" value="CAB4142273.1"/>
    <property type="molecule type" value="Genomic_DNA"/>
</dbReference>
<reference evidence="1" key="1">
    <citation type="submission" date="2020-04" db="EMBL/GenBank/DDBJ databases">
        <authorList>
            <person name="Chiriac C."/>
            <person name="Salcher M."/>
            <person name="Ghai R."/>
            <person name="Kavagutti S V."/>
        </authorList>
    </citation>
    <scope>NUCLEOTIDE SEQUENCE</scope>
</reference>
<evidence type="ECO:0000313" key="1">
    <source>
        <dbReference type="EMBL" id="CAB4142273.1"/>
    </source>
</evidence>
<proteinExistence type="predicted"/>
<organism evidence="1">
    <name type="scientific">uncultured Caudovirales phage</name>
    <dbReference type="NCBI Taxonomy" id="2100421"/>
    <lineage>
        <taxon>Viruses</taxon>
        <taxon>Duplodnaviria</taxon>
        <taxon>Heunggongvirae</taxon>
        <taxon>Uroviricota</taxon>
        <taxon>Caudoviricetes</taxon>
        <taxon>Peduoviridae</taxon>
        <taxon>Maltschvirus</taxon>
        <taxon>Maltschvirus maltsch</taxon>
    </lineage>
</organism>
<sequence>MGYKTLNYTELMNSDLTGYAFAIGRNEMTRSSRSEVVDYRYYVIQDTGTECVVAPYGNTQDAVMTHSKKWVVERLSICPLLSWNEADRSYTNLIVNPNA</sequence>
<protein>
    <submittedName>
        <fullName evidence="1">Uncharacterized protein</fullName>
    </submittedName>
</protein>
<gene>
    <name evidence="1" type="ORF">UFOVP449_28</name>
</gene>